<evidence type="ECO:0000313" key="2">
    <source>
        <dbReference type="Proteomes" id="UP000223907"/>
    </source>
</evidence>
<protein>
    <submittedName>
        <fullName evidence="1">Uncharacterized protein</fullName>
    </submittedName>
</protein>
<keyword evidence="2" id="KW-1185">Reference proteome</keyword>
<gene>
    <name evidence="1" type="ORF">BF2512_44</name>
</gene>
<dbReference type="Proteomes" id="UP000223907">
    <property type="component" value="Segment"/>
</dbReference>
<reference evidence="1 2" key="1">
    <citation type="submission" date="2015-07" db="EMBL/GenBank/DDBJ databases">
        <title>Bateriophages against Dickeya spp. of Phalaenopsis orchids.</title>
        <authorList>
            <person name="Dreo T."/>
            <person name="Naglic T."/>
            <person name="Alic S."/>
            <person name="Peterka M."/>
            <person name="Ravnikar M."/>
        </authorList>
    </citation>
    <scope>NUCLEOTIDE SEQUENCE [LARGE SCALE GENOMIC DNA]</scope>
</reference>
<organism evidence="1 2">
    <name type="scientific">Dickeya phage BF25/12</name>
    <dbReference type="NCBI Taxonomy" id="1698708"/>
    <lineage>
        <taxon>Viruses</taxon>
        <taxon>Duplodnaviria</taxon>
        <taxon>Heunggongvirae</taxon>
        <taxon>Uroviricota</taxon>
        <taxon>Caudoviricetes</taxon>
        <taxon>Autographivirales</taxon>
        <taxon>Autoscriptoviridae</taxon>
        <taxon>Corkvirinae</taxon>
        <taxon>Stompvirus</taxon>
        <taxon>Stompvirus BF2512</taxon>
    </lineage>
</organism>
<proteinExistence type="predicted"/>
<evidence type="ECO:0000313" key="1">
    <source>
        <dbReference type="EMBL" id="ALA46500.1"/>
    </source>
</evidence>
<dbReference type="EMBL" id="KT240186">
    <property type="protein sequence ID" value="ALA46500.1"/>
    <property type="molecule type" value="Genomic_DNA"/>
</dbReference>
<sequence length="136" mass="15709">MYSVRFFPDGNTDLLLTIAAGMYDTHPYPKLEFDKKTYLERVLLASSEDGIYVCFAGDTPVGAITVSDTMYDVHFGGVGRHVTNFVVLPRPDSQVVVVRNLLREFRISLVREGESTWYSTTHRRDFYTLVTRYWRL</sequence>
<accession>A0A219MH90</accession>
<name>A0A219MH90_9CAUD</name>